<dbReference type="PROSITE" id="PS51257">
    <property type="entry name" value="PROKAR_LIPOPROTEIN"/>
    <property type="match status" value="1"/>
</dbReference>
<sequence>MLKCYGFFHWDFVFLNLFIILCFVFFISCLFGSGYAGLGISIY</sequence>
<dbReference type="AlphaFoldDB" id="A0A6G7GTH2"/>
<proteinExistence type="predicted"/>
<evidence type="ECO:0000256" key="1">
    <source>
        <dbReference type="SAM" id="Phobius"/>
    </source>
</evidence>
<keyword evidence="1" id="KW-0472">Membrane</keyword>
<feature type="transmembrane region" description="Helical" evidence="1">
    <location>
        <begin position="12"/>
        <end position="38"/>
    </location>
</feature>
<reference evidence="2 3" key="1">
    <citation type="submission" date="2020-02" db="EMBL/GenBank/DDBJ databases">
        <title>Newly sequenced genome of strain CSTR1 showed variability in Candidatus Kuenenia stuttgartiensis genomes.</title>
        <authorList>
            <person name="Ding C."/>
            <person name="Adrian L."/>
        </authorList>
    </citation>
    <scope>NUCLEOTIDE SEQUENCE [LARGE SCALE GENOMIC DNA]</scope>
    <source>
        <strain evidence="2 3">CSTR1</strain>
    </source>
</reference>
<dbReference type="EMBL" id="CP049055">
    <property type="protein sequence ID" value="QII12910.1"/>
    <property type="molecule type" value="Genomic_DNA"/>
</dbReference>
<organism evidence="2 3">
    <name type="scientific">Kuenenia stuttgartiensis</name>
    <dbReference type="NCBI Taxonomy" id="174633"/>
    <lineage>
        <taxon>Bacteria</taxon>
        <taxon>Pseudomonadati</taxon>
        <taxon>Planctomycetota</taxon>
        <taxon>Candidatus Brocadiia</taxon>
        <taxon>Candidatus Brocadiales</taxon>
        <taxon>Candidatus Brocadiaceae</taxon>
        <taxon>Candidatus Kuenenia</taxon>
    </lineage>
</organism>
<keyword evidence="1" id="KW-0812">Transmembrane</keyword>
<name>A0A6G7GTH2_KUEST</name>
<gene>
    <name evidence="2" type="ORF">KsCSTR_35310</name>
</gene>
<dbReference type="Proteomes" id="UP000501926">
    <property type="component" value="Chromosome"/>
</dbReference>
<evidence type="ECO:0000313" key="2">
    <source>
        <dbReference type="EMBL" id="QII12910.1"/>
    </source>
</evidence>
<evidence type="ECO:0000313" key="3">
    <source>
        <dbReference type="Proteomes" id="UP000501926"/>
    </source>
</evidence>
<accession>A0A6G7GTH2</accession>
<protein>
    <submittedName>
        <fullName evidence="2">Uncharacterized protein</fullName>
    </submittedName>
</protein>
<keyword evidence="1" id="KW-1133">Transmembrane helix</keyword>